<organism evidence="6 7">
    <name type="scientific">Deinococcus navajonensis</name>
    <dbReference type="NCBI Taxonomy" id="309884"/>
    <lineage>
        <taxon>Bacteria</taxon>
        <taxon>Thermotogati</taxon>
        <taxon>Deinococcota</taxon>
        <taxon>Deinococci</taxon>
        <taxon>Deinococcales</taxon>
        <taxon>Deinococcaceae</taxon>
        <taxon>Deinococcus</taxon>
    </lineage>
</organism>
<accession>A0ABV8XRE5</accession>
<name>A0ABV8XRE5_9DEIO</name>
<sequence length="197" mass="20803">MTHSPSAQPAPTPPGATTPTVWKRLLPPLLAAGLVAILGTALLRPAHNATTGGPLIGKTAPDFKLQSLDGAALRLSALHGRPVVVNFWASWCGPCREEAPLLRELSTKQAGGQGLAVVGVLFQEPREEAARNFIQDYALAYPHLRDPNSRTAIDYGVAGIPETFFIDAQGVVQHVDRGGLDRARLNAGLDKIGVPGL</sequence>
<evidence type="ECO:0000256" key="1">
    <source>
        <dbReference type="ARBA" id="ARBA00004196"/>
    </source>
</evidence>
<dbReference type="EMBL" id="JBHSEH010000022">
    <property type="protein sequence ID" value="MFC4427466.1"/>
    <property type="molecule type" value="Genomic_DNA"/>
</dbReference>
<reference evidence="7" key="1">
    <citation type="journal article" date="2019" name="Int. J. Syst. Evol. Microbiol.">
        <title>The Global Catalogue of Microorganisms (GCM) 10K type strain sequencing project: providing services to taxonomists for standard genome sequencing and annotation.</title>
        <authorList>
            <consortium name="The Broad Institute Genomics Platform"/>
            <consortium name="The Broad Institute Genome Sequencing Center for Infectious Disease"/>
            <person name="Wu L."/>
            <person name="Ma J."/>
        </authorList>
    </citation>
    <scope>NUCLEOTIDE SEQUENCE [LARGE SCALE GENOMIC DNA]</scope>
    <source>
        <strain evidence="7">CCUG 56029</strain>
    </source>
</reference>
<dbReference type="InterPro" id="IPR036249">
    <property type="entry name" value="Thioredoxin-like_sf"/>
</dbReference>
<evidence type="ECO:0000256" key="3">
    <source>
        <dbReference type="ARBA" id="ARBA00023157"/>
    </source>
</evidence>
<evidence type="ECO:0000259" key="5">
    <source>
        <dbReference type="PROSITE" id="PS51352"/>
    </source>
</evidence>
<dbReference type="InterPro" id="IPR017937">
    <property type="entry name" value="Thioredoxin_CS"/>
</dbReference>
<evidence type="ECO:0000256" key="2">
    <source>
        <dbReference type="ARBA" id="ARBA00022748"/>
    </source>
</evidence>
<protein>
    <submittedName>
        <fullName evidence="6">TlpA family protein disulfide reductase</fullName>
    </submittedName>
</protein>
<dbReference type="InterPro" id="IPR013766">
    <property type="entry name" value="Thioredoxin_domain"/>
</dbReference>
<keyword evidence="7" id="KW-1185">Reference proteome</keyword>
<dbReference type="CDD" id="cd02966">
    <property type="entry name" value="TlpA_like_family"/>
    <property type="match status" value="1"/>
</dbReference>
<dbReference type="Proteomes" id="UP001595998">
    <property type="component" value="Unassembled WGS sequence"/>
</dbReference>
<dbReference type="PROSITE" id="PS00194">
    <property type="entry name" value="THIOREDOXIN_1"/>
    <property type="match status" value="1"/>
</dbReference>
<evidence type="ECO:0000313" key="7">
    <source>
        <dbReference type="Proteomes" id="UP001595998"/>
    </source>
</evidence>
<proteinExistence type="predicted"/>
<dbReference type="PROSITE" id="PS51352">
    <property type="entry name" value="THIOREDOXIN_2"/>
    <property type="match status" value="1"/>
</dbReference>
<dbReference type="Gene3D" id="3.40.30.10">
    <property type="entry name" value="Glutaredoxin"/>
    <property type="match status" value="1"/>
</dbReference>
<keyword evidence="4" id="KW-0676">Redox-active center</keyword>
<dbReference type="Pfam" id="PF00578">
    <property type="entry name" value="AhpC-TSA"/>
    <property type="match status" value="1"/>
</dbReference>
<dbReference type="PANTHER" id="PTHR42852:SF6">
    <property type="entry name" value="THIOL:DISULFIDE INTERCHANGE PROTEIN DSBE"/>
    <property type="match status" value="1"/>
</dbReference>
<evidence type="ECO:0000256" key="4">
    <source>
        <dbReference type="ARBA" id="ARBA00023284"/>
    </source>
</evidence>
<comment type="caution">
    <text evidence="6">The sequence shown here is derived from an EMBL/GenBank/DDBJ whole genome shotgun (WGS) entry which is preliminary data.</text>
</comment>
<dbReference type="InterPro" id="IPR050553">
    <property type="entry name" value="Thioredoxin_ResA/DsbE_sf"/>
</dbReference>
<feature type="domain" description="Thioredoxin" evidence="5">
    <location>
        <begin position="54"/>
        <end position="194"/>
    </location>
</feature>
<dbReference type="RefSeq" id="WP_380040977.1">
    <property type="nucleotide sequence ID" value="NZ_JBHSEH010000022.1"/>
</dbReference>
<evidence type="ECO:0000313" key="6">
    <source>
        <dbReference type="EMBL" id="MFC4427466.1"/>
    </source>
</evidence>
<comment type="subcellular location">
    <subcellularLocation>
        <location evidence="1">Cell envelope</location>
    </subcellularLocation>
</comment>
<keyword evidence="3" id="KW-1015">Disulfide bond</keyword>
<dbReference type="PANTHER" id="PTHR42852">
    <property type="entry name" value="THIOL:DISULFIDE INTERCHANGE PROTEIN DSBE"/>
    <property type="match status" value="1"/>
</dbReference>
<gene>
    <name evidence="6" type="ORF">ACFOZ9_14705</name>
</gene>
<dbReference type="SUPFAM" id="SSF52833">
    <property type="entry name" value="Thioredoxin-like"/>
    <property type="match status" value="1"/>
</dbReference>
<keyword evidence="2" id="KW-0201">Cytochrome c-type biogenesis</keyword>
<dbReference type="InterPro" id="IPR000866">
    <property type="entry name" value="AhpC/TSA"/>
</dbReference>